<evidence type="ECO:0000256" key="1">
    <source>
        <dbReference type="SAM" id="SignalP"/>
    </source>
</evidence>
<dbReference type="EMBL" id="JAKKPZ010000406">
    <property type="protein sequence ID" value="KAI1695402.1"/>
    <property type="molecule type" value="Genomic_DNA"/>
</dbReference>
<dbReference type="AlphaFoldDB" id="A0AAD4MJF3"/>
<feature type="signal peptide" evidence="1">
    <location>
        <begin position="1"/>
        <end position="17"/>
    </location>
</feature>
<evidence type="ECO:0000313" key="2">
    <source>
        <dbReference type="EMBL" id="KAI1695402.1"/>
    </source>
</evidence>
<proteinExistence type="predicted"/>
<dbReference type="Proteomes" id="UP001201812">
    <property type="component" value="Unassembled WGS sequence"/>
</dbReference>
<keyword evidence="3" id="KW-1185">Reference proteome</keyword>
<feature type="chain" id="PRO_5042132575" evidence="1">
    <location>
        <begin position="18"/>
        <end position="188"/>
    </location>
</feature>
<reference evidence="2" key="1">
    <citation type="submission" date="2022-01" db="EMBL/GenBank/DDBJ databases">
        <title>Genome Sequence Resource for Two Populations of Ditylenchus destructor, the Migratory Endoparasitic Phytonematode.</title>
        <authorList>
            <person name="Zhang H."/>
            <person name="Lin R."/>
            <person name="Xie B."/>
        </authorList>
    </citation>
    <scope>NUCLEOTIDE SEQUENCE</scope>
    <source>
        <strain evidence="2">BazhouSP</strain>
    </source>
</reference>
<comment type="caution">
    <text evidence="2">The sequence shown here is derived from an EMBL/GenBank/DDBJ whole genome shotgun (WGS) entry which is preliminary data.</text>
</comment>
<gene>
    <name evidence="2" type="ORF">DdX_19592</name>
</gene>
<keyword evidence="1" id="KW-0732">Signal</keyword>
<sequence>MTFMELLLCLCLWHAQANTTNARSWETAGNSGRRFLNLIQKRLLENFDKASMKPSFAFIEFPHHGPPTIFASAIINNAAIARDTAVLEVIEWERSLFQPSKMSFKLFAVLAVLMLVSQAMCGGLPGILDPDQLDSCDPADEKTCLEGYVCVHVEGCHPDPPNPPICHPHNKCVPKGVEIEPVQDHHVG</sequence>
<evidence type="ECO:0000313" key="3">
    <source>
        <dbReference type="Proteomes" id="UP001201812"/>
    </source>
</evidence>
<organism evidence="2 3">
    <name type="scientific">Ditylenchus destructor</name>
    <dbReference type="NCBI Taxonomy" id="166010"/>
    <lineage>
        <taxon>Eukaryota</taxon>
        <taxon>Metazoa</taxon>
        <taxon>Ecdysozoa</taxon>
        <taxon>Nematoda</taxon>
        <taxon>Chromadorea</taxon>
        <taxon>Rhabditida</taxon>
        <taxon>Tylenchina</taxon>
        <taxon>Tylenchomorpha</taxon>
        <taxon>Sphaerularioidea</taxon>
        <taxon>Anguinidae</taxon>
        <taxon>Anguininae</taxon>
        <taxon>Ditylenchus</taxon>
    </lineage>
</organism>
<name>A0AAD4MJF3_9BILA</name>
<accession>A0AAD4MJF3</accession>
<protein>
    <submittedName>
        <fullName evidence="2">Uncharacterized protein</fullName>
    </submittedName>
</protein>